<protein>
    <recommendedName>
        <fullName evidence="4">tRNA pseudouridine synthase A</fullName>
        <ecNumber evidence="4">5.4.99.12</ecNumber>
    </recommendedName>
    <alternativeName>
        <fullName evidence="4">tRNA pseudouridine(38-40) synthase</fullName>
    </alternativeName>
    <alternativeName>
        <fullName evidence="4">tRNA pseudouridylate synthase I</fullName>
    </alternativeName>
    <alternativeName>
        <fullName evidence="4">tRNA-uridine isomerase I</fullName>
    </alternativeName>
</protein>
<feature type="domain" description="Pseudouridine synthase I TruA alpha/beta" evidence="8">
    <location>
        <begin position="8"/>
        <end position="102"/>
    </location>
</feature>
<organism evidence="9 10">
    <name type="scientific">Campylobacter corcagiensis</name>
    <dbReference type="NCBI Taxonomy" id="1448857"/>
    <lineage>
        <taxon>Bacteria</taxon>
        <taxon>Pseudomonadati</taxon>
        <taxon>Campylobacterota</taxon>
        <taxon>Epsilonproteobacteria</taxon>
        <taxon>Campylobacterales</taxon>
        <taxon>Campylobacteraceae</taxon>
        <taxon>Campylobacter</taxon>
    </lineage>
</organism>
<dbReference type="GO" id="GO:0160147">
    <property type="term" value="F:tRNA pseudouridine(38-40) synthase activity"/>
    <property type="evidence" value="ECO:0007669"/>
    <property type="project" value="UniProtKB-EC"/>
</dbReference>
<comment type="function">
    <text evidence="4">Formation of pseudouridine at positions 38, 39 and 40 in the anticodon stem and loop of transfer RNAs.</text>
</comment>
<dbReference type="OrthoDB" id="9811823at2"/>
<name>A0A7M1LEP1_9BACT</name>
<dbReference type="AlphaFoldDB" id="A0A7M1LEP1"/>
<evidence type="ECO:0000313" key="10">
    <source>
        <dbReference type="Proteomes" id="UP000594749"/>
    </source>
</evidence>
<evidence type="ECO:0000256" key="7">
    <source>
        <dbReference type="RuleBase" id="RU003792"/>
    </source>
</evidence>
<dbReference type="HAMAP" id="MF_00171">
    <property type="entry name" value="TruA"/>
    <property type="match status" value="1"/>
</dbReference>
<dbReference type="GO" id="GO:0031119">
    <property type="term" value="P:tRNA pseudouridine synthesis"/>
    <property type="evidence" value="ECO:0007669"/>
    <property type="project" value="UniProtKB-UniRule"/>
</dbReference>
<dbReference type="PANTHER" id="PTHR11142:SF0">
    <property type="entry name" value="TRNA PSEUDOURIDINE SYNTHASE-LIKE 1"/>
    <property type="match status" value="1"/>
</dbReference>
<dbReference type="CDD" id="cd02570">
    <property type="entry name" value="PseudoU_synth_EcTruA"/>
    <property type="match status" value="1"/>
</dbReference>
<dbReference type="InterPro" id="IPR020097">
    <property type="entry name" value="PsdUridine_synth_TruA_a/b_dom"/>
</dbReference>
<dbReference type="EMBL" id="CP063078">
    <property type="protein sequence ID" value="QOQ87037.1"/>
    <property type="molecule type" value="Genomic_DNA"/>
</dbReference>
<evidence type="ECO:0000256" key="6">
    <source>
        <dbReference type="PIRSR" id="PIRSR001430-2"/>
    </source>
</evidence>
<dbReference type="Gene3D" id="3.30.70.660">
    <property type="entry name" value="Pseudouridine synthase I, catalytic domain, C-terminal subdomain"/>
    <property type="match status" value="1"/>
</dbReference>
<comment type="similarity">
    <text evidence="1 4 7">Belongs to the tRNA pseudouridine synthase TruA family.</text>
</comment>
<dbReference type="InterPro" id="IPR001406">
    <property type="entry name" value="PsdUridine_synth_TruA"/>
</dbReference>
<accession>A0A7M1LEP1</accession>
<dbReference type="EC" id="5.4.99.12" evidence="4"/>
<evidence type="ECO:0000256" key="1">
    <source>
        <dbReference type="ARBA" id="ARBA00009375"/>
    </source>
</evidence>
<dbReference type="SUPFAM" id="SSF55120">
    <property type="entry name" value="Pseudouridine synthase"/>
    <property type="match status" value="1"/>
</dbReference>
<dbReference type="PANTHER" id="PTHR11142">
    <property type="entry name" value="PSEUDOURIDYLATE SYNTHASE"/>
    <property type="match status" value="1"/>
</dbReference>
<dbReference type="InterPro" id="IPR020094">
    <property type="entry name" value="TruA/RsuA/RluB/E/F_N"/>
</dbReference>
<evidence type="ECO:0000256" key="4">
    <source>
        <dbReference type="HAMAP-Rule" id="MF_00171"/>
    </source>
</evidence>
<reference evidence="9 10" key="1">
    <citation type="submission" date="2020-10" db="EMBL/GenBank/DDBJ databases">
        <title>Campylobacter and Helicobacter PacBio genomes.</title>
        <authorList>
            <person name="Lane C."/>
        </authorList>
    </citation>
    <scope>NUCLEOTIDE SEQUENCE [LARGE SCALE GENOMIC DNA]</scope>
    <source>
        <strain evidence="9 10">2016D-0077</strain>
    </source>
</reference>
<dbReference type="GO" id="GO:0003723">
    <property type="term" value="F:RNA binding"/>
    <property type="evidence" value="ECO:0007669"/>
    <property type="project" value="InterPro"/>
</dbReference>
<dbReference type="Gene3D" id="3.30.70.580">
    <property type="entry name" value="Pseudouridine synthase I, catalytic domain, N-terminal subdomain"/>
    <property type="match status" value="1"/>
</dbReference>
<sequence length="232" mass="26689">MKIKLIYSYDGSLLSGSQSQPSQNTAEDILKNAMSHAGLFDKLITSSRTDKGVHALNQVSVTKCLDFWNLNRLKELINRHSRPTLNIKNIEVVDENFHPRFDAKARSYRYILNHSKFSPFLANYCYFCDAIDIKSLNLALSKFKGINDYKNFMKTGSDTKSSVREIYLAFAYRYRNLTIIKFKANGFLRSQVRLMVANALKECKKGDKFSLKSPNTRIPAPPNALYLERVFY</sequence>
<feature type="binding site" evidence="4 6">
    <location>
        <position position="108"/>
    </location>
    <ligand>
        <name>substrate</name>
    </ligand>
</feature>
<keyword evidence="3 4" id="KW-0413">Isomerase</keyword>
<dbReference type="NCBIfam" id="TIGR00071">
    <property type="entry name" value="hisT_truA"/>
    <property type="match status" value="1"/>
</dbReference>
<evidence type="ECO:0000313" key="9">
    <source>
        <dbReference type="EMBL" id="QOQ87037.1"/>
    </source>
</evidence>
<keyword evidence="10" id="KW-1185">Reference proteome</keyword>
<evidence type="ECO:0000256" key="2">
    <source>
        <dbReference type="ARBA" id="ARBA00022694"/>
    </source>
</evidence>
<keyword evidence="2 4" id="KW-0819">tRNA processing</keyword>
<gene>
    <name evidence="4 9" type="primary">truA</name>
    <name evidence="9" type="ORF">IMC76_07435</name>
</gene>
<dbReference type="PIRSF" id="PIRSF001430">
    <property type="entry name" value="tRNA_psdUrid_synth"/>
    <property type="match status" value="1"/>
</dbReference>
<dbReference type="InterPro" id="IPR020095">
    <property type="entry name" value="PsdUridine_synth_TruA_C"/>
</dbReference>
<dbReference type="RefSeq" id="WP_025803392.1">
    <property type="nucleotide sequence ID" value="NZ_CP053842.1"/>
</dbReference>
<comment type="caution">
    <text evidence="4">Lacks conserved residue(s) required for the propagation of feature annotation.</text>
</comment>
<dbReference type="InterPro" id="IPR020103">
    <property type="entry name" value="PsdUridine_synth_cat_dom_sf"/>
</dbReference>
<evidence type="ECO:0000256" key="5">
    <source>
        <dbReference type="PIRSR" id="PIRSR001430-1"/>
    </source>
</evidence>
<dbReference type="Pfam" id="PF01416">
    <property type="entry name" value="PseudoU_synth_1"/>
    <property type="match status" value="2"/>
</dbReference>
<dbReference type="Proteomes" id="UP000594749">
    <property type="component" value="Chromosome"/>
</dbReference>
<evidence type="ECO:0000256" key="3">
    <source>
        <dbReference type="ARBA" id="ARBA00023235"/>
    </source>
</evidence>
<feature type="active site" description="Nucleophile" evidence="4 5">
    <location>
        <position position="50"/>
    </location>
</feature>
<comment type="subunit">
    <text evidence="4">Homodimer.</text>
</comment>
<feature type="domain" description="Pseudouridine synthase I TruA alpha/beta" evidence="8">
    <location>
        <begin position="139"/>
        <end position="201"/>
    </location>
</feature>
<proteinExistence type="inferred from homology"/>
<comment type="catalytic activity">
    <reaction evidence="4 7">
        <text>uridine(38/39/40) in tRNA = pseudouridine(38/39/40) in tRNA</text>
        <dbReference type="Rhea" id="RHEA:22376"/>
        <dbReference type="Rhea" id="RHEA-COMP:10085"/>
        <dbReference type="Rhea" id="RHEA-COMP:10087"/>
        <dbReference type="ChEBI" id="CHEBI:65314"/>
        <dbReference type="ChEBI" id="CHEBI:65315"/>
        <dbReference type="EC" id="5.4.99.12"/>
    </reaction>
</comment>
<evidence type="ECO:0000259" key="8">
    <source>
        <dbReference type="Pfam" id="PF01416"/>
    </source>
</evidence>